<dbReference type="RefSeq" id="WP_153436330.1">
    <property type="nucleotide sequence ID" value="NZ_CP121659.1"/>
</dbReference>
<dbReference type="GO" id="GO:0005576">
    <property type="term" value="C:extracellular region"/>
    <property type="evidence" value="ECO:0007669"/>
    <property type="project" value="UniProtKB-SubCell"/>
</dbReference>
<name>A0A6N7L7C6_SINTE</name>
<evidence type="ECO:0000256" key="2">
    <source>
        <dbReference type="ARBA" id="ARBA00022525"/>
    </source>
</evidence>
<proteinExistence type="predicted"/>
<accession>A0A6N7L7C6</accession>
<comment type="caution">
    <text evidence="3">The sequence shown here is derived from an EMBL/GenBank/DDBJ whole genome shotgun (WGS) entry which is preliminary data.</text>
</comment>
<dbReference type="EMBL" id="WITC01000001">
    <property type="protein sequence ID" value="MQX13190.1"/>
    <property type="molecule type" value="Genomic_DNA"/>
</dbReference>
<dbReference type="PRINTS" id="PR00313">
    <property type="entry name" value="CABNDNGRPT"/>
</dbReference>
<protein>
    <submittedName>
        <fullName evidence="3">Calcium-binding protein</fullName>
    </submittedName>
</protein>
<evidence type="ECO:0000256" key="1">
    <source>
        <dbReference type="ARBA" id="ARBA00004613"/>
    </source>
</evidence>
<keyword evidence="4" id="KW-1185">Reference proteome</keyword>
<keyword evidence="2" id="KW-0964">Secreted</keyword>
<dbReference type="PANTHER" id="PTHR38340:SF1">
    <property type="entry name" value="S-LAYER PROTEIN"/>
    <property type="match status" value="1"/>
</dbReference>
<dbReference type="InterPro" id="IPR050557">
    <property type="entry name" value="RTX_toxin/Mannuronan_C5-epim"/>
</dbReference>
<reference evidence="3 4" key="1">
    <citation type="journal article" date="2013" name="Genome Biol.">
        <title>Comparative genomics of the core and accessory genomes of 48 Sinorhizobium strains comprising five genospecies.</title>
        <authorList>
            <person name="Sugawara M."/>
            <person name="Epstein B."/>
            <person name="Badgley B.D."/>
            <person name="Unno T."/>
            <person name="Xu L."/>
            <person name="Reese J."/>
            <person name="Gyaneshwar P."/>
            <person name="Denny R."/>
            <person name="Mudge J."/>
            <person name="Bharti A.K."/>
            <person name="Farmer A.D."/>
            <person name="May G.D."/>
            <person name="Woodward J.E."/>
            <person name="Medigue C."/>
            <person name="Vallenet D."/>
            <person name="Lajus A."/>
            <person name="Rouy Z."/>
            <person name="Martinez-Vaz B."/>
            <person name="Tiffin P."/>
            <person name="Young N.D."/>
            <person name="Sadowsky M.J."/>
        </authorList>
    </citation>
    <scope>NUCLEOTIDE SEQUENCE [LARGE SCALE GENOMIC DNA]</scope>
    <source>
        <strain evidence="3 4">USDA4894</strain>
    </source>
</reference>
<dbReference type="InterPro" id="IPR001343">
    <property type="entry name" value="Hemolysn_Ca-bd"/>
</dbReference>
<organism evidence="3 4">
    <name type="scientific">Sinorhizobium terangae</name>
    <dbReference type="NCBI Taxonomy" id="110322"/>
    <lineage>
        <taxon>Bacteria</taxon>
        <taxon>Pseudomonadati</taxon>
        <taxon>Pseudomonadota</taxon>
        <taxon>Alphaproteobacteria</taxon>
        <taxon>Hyphomicrobiales</taxon>
        <taxon>Rhizobiaceae</taxon>
        <taxon>Sinorhizobium/Ensifer group</taxon>
        <taxon>Sinorhizobium</taxon>
    </lineage>
</organism>
<dbReference type="OrthoDB" id="9773411at2"/>
<sequence length="360" mass="37056">MANLIGGIGPYPGLDNDIFGTNDPDIIFGDPFTTGNTFGVLEIGGALSSGQGGSDRLFGRGGDDTIFGDAWAITDLGRGGDDRLDGGNGIDTLYGDAFSIDSFGAEGGNDRLDGGRGNDILYGDAFEMASGRGGNDRLDGGAGDDTLSGDAHATEDFFFGGDDRLEGGNGKDTLYGDSVTTLFLSSGFGGDDQLYGGSDDDILYGDFIGERGASGGNDLLDGGTGDDVLYGDVESAVDTDGGTDTLIGGRGNDQLWGDGVLGSSFPGPFPDLTGADQFLFARYSGRDQIFDFGIDKDVIQISGYGYTSFADLLPNISDDANGNAVLHLNGTVDQVTLLGVQTDELSADNFIFSNAGFALV</sequence>
<evidence type="ECO:0000313" key="3">
    <source>
        <dbReference type="EMBL" id="MQX13190.1"/>
    </source>
</evidence>
<dbReference type="GO" id="GO:0005509">
    <property type="term" value="F:calcium ion binding"/>
    <property type="evidence" value="ECO:0007669"/>
    <property type="project" value="InterPro"/>
</dbReference>
<dbReference type="SUPFAM" id="SSF51120">
    <property type="entry name" value="beta-Roll"/>
    <property type="match status" value="1"/>
</dbReference>
<dbReference type="Gene3D" id="2.150.10.10">
    <property type="entry name" value="Serralysin-like metalloprotease, C-terminal"/>
    <property type="match status" value="1"/>
</dbReference>
<dbReference type="Pfam" id="PF00353">
    <property type="entry name" value="HemolysinCabind"/>
    <property type="match status" value="8"/>
</dbReference>
<dbReference type="Proteomes" id="UP000439983">
    <property type="component" value="Unassembled WGS sequence"/>
</dbReference>
<gene>
    <name evidence="3" type="ORF">GHK62_00020</name>
</gene>
<dbReference type="InterPro" id="IPR011049">
    <property type="entry name" value="Serralysin-like_metalloprot_C"/>
</dbReference>
<dbReference type="AlphaFoldDB" id="A0A6N7L7C6"/>
<comment type="subcellular location">
    <subcellularLocation>
        <location evidence="1">Secreted</location>
    </subcellularLocation>
</comment>
<dbReference type="PANTHER" id="PTHR38340">
    <property type="entry name" value="S-LAYER PROTEIN"/>
    <property type="match status" value="1"/>
</dbReference>
<evidence type="ECO:0000313" key="4">
    <source>
        <dbReference type="Proteomes" id="UP000439983"/>
    </source>
</evidence>